<evidence type="ECO:0000313" key="1">
    <source>
        <dbReference type="EMBL" id="CAF4131207.1"/>
    </source>
</evidence>
<evidence type="ECO:0000313" key="2">
    <source>
        <dbReference type="Proteomes" id="UP000663823"/>
    </source>
</evidence>
<reference evidence="1" key="1">
    <citation type="submission" date="2021-02" db="EMBL/GenBank/DDBJ databases">
        <authorList>
            <person name="Nowell W R."/>
        </authorList>
    </citation>
    <scope>NUCLEOTIDE SEQUENCE</scope>
</reference>
<dbReference type="GO" id="GO:0003723">
    <property type="term" value="F:RNA binding"/>
    <property type="evidence" value="ECO:0007669"/>
    <property type="project" value="InterPro"/>
</dbReference>
<comment type="caution">
    <text evidence="1">The sequence shown here is derived from an EMBL/GenBank/DDBJ whole genome shotgun (WGS) entry which is preliminary data.</text>
</comment>
<feature type="non-terminal residue" evidence="1">
    <location>
        <position position="1"/>
    </location>
</feature>
<dbReference type="Proteomes" id="UP000663823">
    <property type="component" value="Unassembled WGS sequence"/>
</dbReference>
<dbReference type="InterPro" id="IPR046960">
    <property type="entry name" value="PPR_At4g14850-like_plant"/>
</dbReference>
<dbReference type="EMBL" id="CAJOAX010013481">
    <property type="protein sequence ID" value="CAF4131207.1"/>
    <property type="molecule type" value="Genomic_DNA"/>
</dbReference>
<sequence length="146" mass="16892">THIEDLQRGLTIHRLILSHIEDDFYISTSLIQMYMQCDDIICAQLVFNTTTKKPLSMCGAMMKGNYGNLMNRFNKENNPSKILNLFNQTKLDCFEVDLIIYLCVIKALFEIGNSSVSQFIIKQIPDSFLVDNNIRNALIDMWVDFK</sequence>
<name>A0A819WVQ2_9BILA</name>
<dbReference type="Gene3D" id="1.25.40.10">
    <property type="entry name" value="Tetratricopeptide repeat domain"/>
    <property type="match status" value="1"/>
</dbReference>
<dbReference type="AlphaFoldDB" id="A0A819WVQ2"/>
<dbReference type="InterPro" id="IPR011990">
    <property type="entry name" value="TPR-like_helical_dom_sf"/>
</dbReference>
<proteinExistence type="predicted"/>
<gene>
    <name evidence="1" type="ORF">OTI717_LOCUS35287</name>
</gene>
<dbReference type="PANTHER" id="PTHR47926">
    <property type="entry name" value="PENTATRICOPEPTIDE REPEAT-CONTAINING PROTEIN"/>
    <property type="match status" value="1"/>
</dbReference>
<accession>A0A819WVQ2</accession>
<protein>
    <submittedName>
        <fullName evidence="1">Uncharacterized protein</fullName>
    </submittedName>
</protein>
<dbReference type="GO" id="GO:0009451">
    <property type="term" value="P:RNA modification"/>
    <property type="evidence" value="ECO:0007669"/>
    <property type="project" value="InterPro"/>
</dbReference>
<organism evidence="1 2">
    <name type="scientific">Rotaria sordida</name>
    <dbReference type="NCBI Taxonomy" id="392033"/>
    <lineage>
        <taxon>Eukaryota</taxon>
        <taxon>Metazoa</taxon>
        <taxon>Spiralia</taxon>
        <taxon>Gnathifera</taxon>
        <taxon>Rotifera</taxon>
        <taxon>Eurotatoria</taxon>
        <taxon>Bdelloidea</taxon>
        <taxon>Philodinida</taxon>
        <taxon>Philodinidae</taxon>
        <taxon>Rotaria</taxon>
    </lineage>
</organism>